<keyword evidence="3" id="KW-0479">Metal-binding</keyword>
<dbReference type="Gene3D" id="1.10.490.10">
    <property type="entry name" value="Globins"/>
    <property type="match status" value="1"/>
</dbReference>
<dbReference type="GO" id="GO:0020037">
    <property type="term" value="F:heme binding"/>
    <property type="evidence" value="ECO:0007669"/>
    <property type="project" value="InterPro"/>
</dbReference>
<reference evidence="5" key="1">
    <citation type="submission" date="2023-03" db="EMBL/GenBank/DDBJ databases">
        <authorList>
            <person name="Steffen K."/>
            <person name="Cardenas P."/>
        </authorList>
    </citation>
    <scope>NUCLEOTIDE SEQUENCE</scope>
</reference>
<gene>
    <name evidence="5" type="ORF">GBAR_LOCUS23488</name>
</gene>
<dbReference type="GO" id="GO:0019825">
    <property type="term" value="F:oxygen binding"/>
    <property type="evidence" value="ECO:0007669"/>
    <property type="project" value="InterPro"/>
</dbReference>
<evidence type="ECO:0000256" key="4">
    <source>
        <dbReference type="ARBA" id="ARBA00023004"/>
    </source>
</evidence>
<dbReference type="Pfam" id="PF01152">
    <property type="entry name" value="Bac_globin"/>
    <property type="match status" value="1"/>
</dbReference>
<dbReference type="EMBL" id="CASHTH010003250">
    <property type="protein sequence ID" value="CAI8042274.1"/>
    <property type="molecule type" value="Genomic_DNA"/>
</dbReference>
<keyword evidence="2" id="KW-0349">Heme</keyword>
<evidence type="ECO:0000313" key="5">
    <source>
        <dbReference type="EMBL" id="CAI8042274.1"/>
    </source>
</evidence>
<name>A0AA35T6N5_GEOBA</name>
<keyword evidence="4" id="KW-0408">Iron</keyword>
<evidence type="ECO:0000256" key="3">
    <source>
        <dbReference type="ARBA" id="ARBA00022723"/>
    </source>
</evidence>
<accession>A0AA35T6N5</accession>
<dbReference type="InterPro" id="IPR012292">
    <property type="entry name" value="Globin/Proto"/>
</dbReference>
<sequence>MVGGQRFFDELVDRFYDAVEDDSLLRPMYPRDMGPSRRRLSGFLAQYWGGPPPARGSGAITACGCATCPSPSARPSATPGWHTWLLARRSRCRTAPPPDAQRDTGRQG</sequence>
<organism evidence="5 6">
    <name type="scientific">Geodia barretti</name>
    <name type="common">Barrett's horny sponge</name>
    <dbReference type="NCBI Taxonomy" id="519541"/>
    <lineage>
        <taxon>Eukaryota</taxon>
        <taxon>Metazoa</taxon>
        <taxon>Porifera</taxon>
        <taxon>Demospongiae</taxon>
        <taxon>Heteroscleromorpha</taxon>
        <taxon>Tetractinellida</taxon>
        <taxon>Astrophorina</taxon>
        <taxon>Geodiidae</taxon>
        <taxon>Geodia</taxon>
    </lineage>
</organism>
<evidence type="ECO:0000256" key="2">
    <source>
        <dbReference type="ARBA" id="ARBA00022617"/>
    </source>
</evidence>
<keyword evidence="1" id="KW-0813">Transport</keyword>
<dbReference type="GO" id="GO:0046872">
    <property type="term" value="F:metal ion binding"/>
    <property type="evidence" value="ECO:0007669"/>
    <property type="project" value="UniProtKB-KW"/>
</dbReference>
<proteinExistence type="predicted"/>
<evidence type="ECO:0000313" key="6">
    <source>
        <dbReference type="Proteomes" id="UP001174909"/>
    </source>
</evidence>
<dbReference type="InterPro" id="IPR001486">
    <property type="entry name" value="Hemoglobin_trunc"/>
</dbReference>
<keyword evidence="6" id="KW-1185">Reference proteome</keyword>
<dbReference type="InterPro" id="IPR009050">
    <property type="entry name" value="Globin-like_sf"/>
</dbReference>
<comment type="caution">
    <text evidence="5">The sequence shown here is derived from an EMBL/GenBank/DDBJ whole genome shotgun (WGS) entry which is preliminary data.</text>
</comment>
<dbReference type="AlphaFoldDB" id="A0AA35T6N5"/>
<evidence type="ECO:0000256" key="1">
    <source>
        <dbReference type="ARBA" id="ARBA00022448"/>
    </source>
</evidence>
<protein>
    <submittedName>
        <fullName evidence="5">Group 2 truncated hemoglobin GlbO</fullName>
    </submittedName>
</protein>
<dbReference type="Proteomes" id="UP001174909">
    <property type="component" value="Unassembled WGS sequence"/>
</dbReference>
<dbReference type="SUPFAM" id="SSF46458">
    <property type="entry name" value="Globin-like"/>
    <property type="match status" value="1"/>
</dbReference>